<dbReference type="Gene3D" id="2.100.10.30">
    <property type="entry name" value="Jacalin-like lectin domain"/>
    <property type="match status" value="1"/>
</dbReference>
<protein>
    <recommendedName>
        <fullName evidence="3">Jacalin-type lectin domain-containing protein</fullName>
    </recommendedName>
</protein>
<evidence type="ECO:0000313" key="1">
    <source>
        <dbReference type="EMBL" id="TDL23882.1"/>
    </source>
</evidence>
<reference evidence="1 2" key="1">
    <citation type="submission" date="2018-06" db="EMBL/GenBank/DDBJ databases">
        <title>A transcriptomic atlas of mushroom development highlights an independent origin of complex multicellularity.</title>
        <authorList>
            <consortium name="DOE Joint Genome Institute"/>
            <person name="Krizsan K."/>
            <person name="Almasi E."/>
            <person name="Merenyi Z."/>
            <person name="Sahu N."/>
            <person name="Viragh M."/>
            <person name="Koszo T."/>
            <person name="Mondo S."/>
            <person name="Kiss B."/>
            <person name="Balint B."/>
            <person name="Kues U."/>
            <person name="Barry K."/>
            <person name="Hegedus J.C."/>
            <person name="Henrissat B."/>
            <person name="Johnson J."/>
            <person name="Lipzen A."/>
            <person name="Ohm R."/>
            <person name="Nagy I."/>
            <person name="Pangilinan J."/>
            <person name="Yan J."/>
            <person name="Xiong Y."/>
            <person name="Grigoriev I.V."/>
            <person name="Hibbett D.S."/>
            <person name="Nagy L.G."/>
        </authorList>
    </citation>
    <scope>NUCLEOTIDE SEQUENCE [LARGE SCALE GENOMIC DNA]</scope>
    <source>
        <strain evidence="1 2">SZMC22713</strain>
    </source>
</reference>
<gene>
    <name evidence="1" type="ORF">BD410DRAFT_125938</name>
</gene>
<dbReference type="AlphaFoldDB" id="A0A4Y7Q9W2"/>
<dbReference type="Proteomes" id="UP000294933">
    <property type="component" value="Unassembled WGS sequence"/>
</dbReference>
<sequence length="150" mass="16093">MPRIKQISVLHQGTIFGLHVSYGLSDGTVFERKHGEPIISVNNIVHDCICLTETESLCEVSGLASDGIIWQLGFVTLDEQTGVKRSCGPYGKGRPFGSWPNLLRFRTTGCVIAFGGICTPYMLTGLSCITAGTPPSMEVEDVDEGGPESS</sequence>
<dbReference type="VEuPathDB" id="FungiDB:BD410DRAFT_125938"/>
<organism evidence="1 2">
    <name type="scientific">Rickenella mellea</name>
    <dbReference type="NCBI Taxonomy" id="50990"/>
    <lineage>
        <taxon>Eukaryota</taxon>
        <taxon>Fungi</taxon>
        <taxon>Dikarya</taxon>
        <taxon>Basidiomycota</taxon>
        <taxon>Agaricomycotina</taxon>
        <taxon>Agaricomycetes</taxon>
        <taxon>Hymenochaetales</taxon>
        <taxon>Rickenellaceae</taxon>
        <taxon>Rickenella</taxon>
    </lineage>
</organism>
<dbReference type="InterPro" id="IPR036404">
    <property type="entry name" value="Jacalin-like_lectin_dom_sf"/>
</dbReference>
<dbReference type="EMBL" id="ML170168">
    <property type="protein sequence ID" value="TDL23882.1"/>
    <property type="molecule type" value="Genomic_DNA"/>
</dbReference>
<proteinExistence type="predicted"/>
<dbReference type="SUPFAM" id="SSF51101">
    <property type="entry name" value="Mannose-binding lectins"/>
    <property type="match status" value="1"/>
</dbReference>
<name>A0A4Y7Q9W2_9AGAM</name>
<accession>A0A4Y7Q9W2</accession>
<evidence type="ECO:0008006" key="3">
    <source>
        <dbReference type="Google" id="ProtNLM"/>
    </source>
</evidence>
<keyword evidence="2" id="KW-1185">Reference proteome</keyword>
<evidence type="ECO:0000313" key="2">
    <source>
        <dbReference type="Proteomes" id="UP000294933"/>
    </source>
</evidence>